<dbReference type="NCBIfam" id="NF008095">
    <property type="entry name" value="PRK10837.1"/>
    <property type="match status" value="1"/>
</dbReference>
<dbReference type="GO" id="GO:0000976">
    <property type="term" value="F:transcription cis-regulatory region binding"/>
    <property type="evidence" value="ECO:0007669"/>
    <property type="project" value="TreeGrafter"/>
</dbReference>
<organism evidence="6 7">
    <name type="scientific">Halopseudomonas pachastrellae</name>
    <dbReference type="NCBI Taxonomy" id="254161"/>
    <lineage>
        <taxon>Bacteria</taxon>
        <taxon>Pseudomonadati</taxon>
        <taxon>Pseudomonadota</taxon>
        <taxon>Gammaproteobacteria</taxon>
        <taxon>Pseudomonadales</taxon>
        <taxon>Pseudomonadaceae</taxon>
        <taxon>Halopseudomonas</taxon>
    </lineage>
</organism>
<sequence>MKYTLRQLEVFLATAHYENLTRAAASLSMSQSAASSALKDLESQFDVQLFDRVGKRLQLNALGDSIRPRAQALLEQASSLEEALARHQGTGHLRVGATLSIGNYLAVEIMARYMSEQEGARVELEVANTETIVRKVANFELDLGLIEGESRHPDLEMVHWRDDELVVFCAPDHPLAGKPWLSDDDLLDAAWIVREQGSGTRQHFDWAMHGLLANMDIKLELQHTEAIKRAVEAGLGLGCLSEITLVDAFNRGRLVPLPVPHRDFHRRFYFALHRQKFRSTGVERWLELCRESTQGLE</sequence>
<evidence type="ECO:0000256" key="2">
    <source>
        <dbReference type="ARBA" id="ARBA00023015"/>
    </source>
</evidence>
<evidence type="ECO:0000256" key="1">
    <source>
        <dbReference type="ARBA" id="ARBA00009437"/>
    </source>
</evidence>
<reference evidence="6 7" key="1">
    <citation type="submission" date="2017-01" db="EMBL/GenBank/DDBJ databases">
        <title>Draft genome sequence of Pseudomonas pachastrellae type strain CCUG 46540T from a deep sea.</title>
        <authorList>
            <person name="Gomila M."/>
            <person name="Mulet M."/>
            <person name="Lalucat J."/>
            <person name="Garcia-Valdes E."/>
        </authorList>
    </citation>
    <scope>NUCLEOTIDE SEQUENCE [LARGE SCALE GENOMIC DNA]</scope>
    <source>
        <strain evidence="6 7">CCUG 46540</strain>
    </source>
</reference>
<dbReference type="PRINTS" id="PR00039">
    <property type="entry name" value="HTHLYSR"/>
</dbReference>
<comment type="similarity">
    <text evidence="1">Belongs to the LysR transcriptional regulatory family.</text>
</comment>
<evidence type="ECO:0000313" key="6">
    <source>
        <dbReference type="EMBL" id="ONM43335.1"/>
    </source>
</evidence>
<dbReference type="RefSeq" id="WP_083728182.1">
    <property type="nucleotide sequence ID" value="NZ_FOUD01000015.1"/>
</dbReference>
<keyword evidence="3" id="KW-0238">DNA-binding</keyword>
<dbReference type="InterPro" id="IPR005119">
    <property type="entry name" value="LysR_subst-bd"/>
</dbReference>
<keyword evidence="2" id="KW-0805">Transcription regulation</keyword>
<evidence type="ECO:0000313" key="7">
    <source>
        <dbReference type="Proteomes" id="UP000242847"/>
    </source>
</evidence>
<evidence type="ECO:0000256" key="3">
    <source>
        <dbReference type="ARBA" id="ARBA00023125"/>
    </source>
</evidence>
<dbReference type="EMBL" id="MUBC01000030">
    <property type="protein sequence ID" value="ONM43335.1"/>
    <property type="molecule type" value="Genomic_DNA"/>
</dbReference>
<evidence type="ECO:0000259" key="5">
    <source>
        <dbReference type="PROSITE" id="PS50931"/>
    </source>
</evidence>
<keyword evidence="7" id="KW-1185">Reference proteome</keyword>
<comment type="caution">
    <text evidence="6">The sequence shown here is derived from an EMBL/GenBank/DDBJ whole genome shotgun (WGS) entry which is preliminary data.</text>
</comment>
<accession>A0A1S8DD23</accession>
<dbReference type="AlphaFoldDB" id="A0A1S8DD23"/>
<dbReference type="PROSITE" id="PS50931">
    <property type="entry name" value="HTH_LYSR"/>
    <property type="match status" value="1"/>
</dbReference>
<protein>
    <submittedName>
        <fullName evidence="6">LysR family transcriptional regulator</fullName>
    </submittedName>
</protein>
<dbReference type="InterPro" id="IPR036388">
    <property type="entry name" value="WH-like_DNA-bd_sf"/>
</dbReference>
<evidence type="ECO:0000256" key="4">
    <source>
        <dbReference type="ARBA" id="ARBA00023163"/>
    </source>
</evidence>
<name>A0A1S8DD23_9GAMM</name>
<dbReference type="InterPro" id="IPR036390">
    <property type="entry name" value="WH_DNA-bd_sf"/>
</dbReference>
<dbReference type="Pfam" id="PF00126">
    <property type="entry name" value="HTH_1"/>
    <property type="match status" value="1"/>
</dbReference>
<dbReference type="Gene3D" id="1.10.10.10">
    <property type="entry name" value="Winged helix-like DNA-binding domain superfamily/Winged helix DNA-binding domain"/>
    <property type="match status" value="1"/>
</dbReference>
<proteinExistence type="inferred from homology"/>
<dbReference type="OrthoDB" id="9808620at2"/>
<dbReference type="STRING" id="254161.SAMN05216256_11518"/>
<dbReference type="SUPFAM" id="SSF46785">
    <property type="entry name" value="Winged helix' DNA-binding domain"/>
    <property type="match status" value="1"/>
</dbReference>
<gene>
    <name evidence="6" type="ORF">BXT89_13395</name>
</gene>
<dbReference type="SUPFAM" id="SSF53850">
    <property type="entry name" value="Periplasmic binding protein-like II"/>
    <property type="match status" value="1"/>
</dbReference>
<dbReference type="PANTHER" id="PTHR30126">
    <property type="entry name" value="HTH-TYPE TRANSCRIPTIONAL REGULATOR"/>
    <property type="match status" value="1"/>
</dbReference>
<dbReference type="CDD" id="cd08420">
    <property type="entry name" value="PBP2_CysL_like"/>
    <property type="match status" value="1"/>
</dbReference>
<dbReference type="GO" id="GO:0003700">
    <property type="term" value="F:DNA-binding transcription factor activity"/>
    <property type="evidence" value="ECO:0007669"/>
    <property type="project" value="InterPro"/>
</dbReference>
<dbReference type="Pfam" id="PF03466">
    <property type="entry name" value="LysR_substrate"/>
    <property type="match status" value="1"/>
</dbReference>
<dbReference type="InterPro" id="IPR000847">
    <property type="entry name" value="LysR_HTH_N"/>
</dbReference>
<keyword evidence="4" id="KW-0804">Transcription</keyword>
<dbReference type="Gene3D" id="3.40.190.290">
    <property type="match status" value="1"/>
</dbReference>
<dbReference type="PANTHER" id="PTHR30126:SF94">
    <property type="entry name" value="LYSR FAMILY TRANSCRIPTIONAL REGULATOR"/>
    <property type="match status" value="1"/>
</dbReference>
<feature type="domain" description="HTH lysR-type" evidence="5">
    <location>
        <begin position="1"/>
        <end position="60"/>
    </location>
</feature>
<dbReference type="Proteomes" id="UP000242847">
    <property type="component" value="Unassembled WGS sequence"/>
</dbReference>